<evidence type="ECO:0000313" key="1">
    <source>
        <dbReference type="EMBL" id="SVB77777.1"/>
    </source>
</evidence>
<protein>
    <submittedName>
        <fullName evidence="1">Uncharacterized protein</fullName>
    </submittedName>
</protein>
<feature type="non-terminal residue" evidence="1">
    <location>
        <position position="273"/>
    </location>
</feature>
<gene>
    <name evidence="1" type="ORF">METZ01_LOCUS230631</name>
</gene>
<dbReference type="EMBL" id="UINC01057040">
    <property type="protein sequence ID" value="SVB77777.1"/>
    <property type="molecule type" value="Genomic_DNA"/>
</dbReference>
<sequence>MQLLAATYSDGKIDRLLDDTGSELPASDRRAAAVLVTLGVLRPADLDHPPRARKKIQAYLEIVARNHPARLGRVGDAGLLLALDRDWQHDELVDDRLVEILAAGLTSGVITGYDVRRQGIYDGFAPGGTLIYSHSSRLHLKQLLALLATEGLSAWVYATPKTAAFLYREEWGTQSNGIRILNSGVRIIEGQEIAVLFRFDSSDDRGRFHELILKYAKRDSKDETGLIASAWWQPFYYTDAPLDGFEPISLVILGYGGLEATLTVLEARTCAVV</sequence>
<proteinExistence type="predicted"/>
<organism evidence="1">
    <name type="scientific">marine metagenome</name>
    <dbReference type="NCBI Taxonomy" id="408172"/>
    <lineage>
        <taxon>unclassified sequences</taxon>
        <taxon>metagenomes</taxon>
        <taxon>ecological metagenomes</taxon>
    </lineage>
</organism>
<reference evidence="1" key="1">
    <citation type="submission" date="2018-05" db="EMBL/GenBank/DDBJ databases">
        <authorList>
            <person name="Lanie J.A."/>
            <person name="Ng W.-L."/>
            <person name="Kazmierczak K.M."/>
            <person name="Andrzejewski T.M."/>
            <person name="Davidsen T.M."/>
            <person name="Wayne K.J."/>
            <person name="Tettelin H."/>
            <person name="Glass J.I."/>
            <person name="Rusch D."/>
            <person name="Podicherti R."/>
            <person name="Tsui H.-C.T."/>
            <person name="Winkler M.E."/>
        </authorList>
    </citation>
    <scope>NUCLEOTIDE SEQUENCE</scope>
</reference>
<dbReference type="AlphaFoldDB" id="A0A382GT00"/>
<name>A0A382GT00_9ZZZZ</name>
<accession>A0A382GT00</accession>